<dbReference type="PANTHER" id="PTHR47691:SF3">
    <property type="entry name" value="HTH-TYPE TRANSCRIPTIONAL REGULATOR RV0890C-RELATED"/>
    <property type="match status" value="1"/>
</dbReference>
<evidence type="ECO:0000313" key="2">
    <source>
        <dbReference type="EMBL" id="THU81751.1"/>
    </source>
</evidence>
<dbReference type="InterPro" id="IPR007111">
    <property type="entry name" value="NACHT_NTPase"/>
</dbReference>
<gene>
    <name evidence="2" type="ORF">K435DRAFT_808830</name>
</gene>
<evidence type="ECO:0000259" key="1">
    <source>
        <dbReference type="Pfam" id="PF05729"/>
    </source>
</evidence>
<dbReference type="Pfam" id="PF05729">
    <property type="entry name" value="NACHT"/>
    <property type="match status" value="1"/>
</dbReference>
<dbReference type="InterPro" id="IPR019734">
    <property type="entry name" value="TPR_rpt"/>
</dbReference>
<dbReference type="OrthoDB" id="5986190at2759"/>
<accession>A0A4S8L0J3</accession>
<dbReference type="EMBL" id="ML179783">
    <property type="protein sequence ID" value="THU81751.1"/>
    <property type="molecule type" value="Genomic_DNA"/>
</dbReference>
<dbReference type="Gene3D" id="3.40.50.300">
    <property type="entry name" value="P-loop containing nucleotide triphosphate hydrolases"/>
    <property type="match status" value="1"/>
</dbReference>
<name>A0A4S8L0J3_DENBC</name>
<evidence type="ECO:0000313" key="3">
    <source>
        <dbReference type="Proteomes" id="UP000297245"/>
    </source>
</evidence>
<organism evidence="2 3">
    <name type="scientific">Dendrothele bispora (strain CBS 962.96)</name>
    <dbReference type="NCBI Taxonomy" id="1314807"/>
    <lineage>
        <taxon>Eukaryota</taxon>
        <taxon>Fungi</taxon>
        <taxon>Dikarya</taxon>
        <taxon>Basidiomycota</taxon>
        <taxon>Agaricomycotina</taxon>
        <taxon>Agaricomycetes</taxon>
        <taxon>Agaricomycetidae</taxon>
        <taxon>Agaricales</taxon>
        <taxon>Agaricales incertae sedis</taxon>
        <taxon>Dendrothele</taxon>
    </lineage>
</organism>
<dbReference type="InterPro" id="IPR011990">
    <property type="entry name" value="TPR-like_helical_dom_sf"/>
</dbReference>
<dbReference type="Gene3D" id="1.25.40.10">
    <property type="entry name" value="Tetratricopeptide repeat domain"/>
    <property type="match status" value="5"/>
</dbReference>
<dbReference type="Pfam" id="PF14938">
    <property type="entry name" value="SNAP"/>
    <property type="match status" value="1"/>
</dbReference>
<dbReference type="SMART" id="SM00028">
    <property type="entry name" value="TPR"/>
    <property type="match status" value="12"/>
</dbReference>
<dbReference type="SUPFAM" id="SSF48452">
    <property type="entry name" value="TPR-like"/>
    <property type="match status" value="5"/>
</dbReference>
<sequence length="1391" mass="153533">MHVFSCLRPRPQEKSLKNGEEIPTGFDWGHANTALISIANMAEATGLTPLKGAAEAVKHIVEIAETTGKKRNPYMNTAKHSFELVVGLKRLLEGKKPEEVDQSLIKDVQKFQEQWILLNLIFIKTEEAREGLIINQESHMPMAMIIHSTFNHLSINVVQGDQNNVNTLHGNQTDDQSRITYDKLEQATPADPVIFYGREDLVKEAVEYITKKEQALLAILGPGGIGKTTLALKIKEELALREKFGNKFYFMPCDILPDVASFVQGVIQCLKVLAVQEGKGQMEILFEYFQTNTKTTLFILDNFETTWNSKEGRTDIQRLLAKLVKFKHLSIIVTMRGVNSLGDKKWHALGTESCIPPLSMVAAQEMFIEIAGDKFDSAQSPEKINELLQKIDCVPLAVQLMAKRAKTNPIKSLLRMWELSVKLLNKNACKLLSIIAFLPNGIPMWNNNLDKMLPHVDEPDTSAADLLEWAWGAKESGTAYHEHSENFIDNILENVPKLGIDQQIKLQFDRISALIWNADKEVEDEIERIETRNRGNKEITARCQQSRGRFFIIQSRFTEAVETLSGAKTQFEEIGNQHGAVQCLQSLGEIACVEGRLSEAAEVLSRAKTQFEEIGDQHGAVHGVSRALGRLIGRFSEGAEMLSRVKAQFEEIGDQRGAVQCLQSLGEIAFCAGQIEAKTQFEEIGDTQHGAVLCLQLLGEIDCVQGRLSEAAEVLSRAKTQFEEIGNQHGAAQCLQSLGEMDCVQSRFSEGAEMLSRAKTQFEEIGDQWGAVQCLHILGEIPCVQGRFSEAAEMLSRAKTQFEEIGDQHGAVQQGSLSEAAEMLCQGLRLSLKRLGIKHGAVQCLQSLGEIDCVQGRLSEAAEVLSRAKTQFEEIGNQHGAAQWSSMSWGDLSFAGQIQARTQFEEIGDQQGAVWCLHSLGEIPRVQGRFSEAAEILSRAKTQFEEIGDQHGAVQCLQGLGEIAHVQGRLSEAAEMLCHGLRLSLRRLGIKHGAVQCLQGLGEIPGVQGRLSEAAEVLSRAKTQFEEIGHQHGAAYCLQRTLGRSIVCRADSVRQLKLCQVLRLSLKRLGISMELSSVFKALERSVVCRADSVRQLKLLSRVKTQFEEIGDQHGAVQCLQSLGEIDCVQSRFSEAADVLLRAKTQFEEIGNLHGVVQCLQSLGEIDCVQGRLSEAAEVLSRAKTLFEEIGDQHGAGRLSEAAEVLSRAKTQFEEIGDQHGAVQCLQSLGEIAGVQGRFSEAAEILSRAETQFEEIGNIETYRCEAAAEMLSRAKTQFEEIGDQQGAAMCLQSFGNIVYGQSRYSEAAEILTRAKTQFEEIGDQQGAAQCLKALGEVYCEQSSYSEAAEMLSKAKTQFEEIGDQQGAAMCLQSLGNIDYGQSRYSEAAGILI</sequence>
<proteinExistence type="predicted"/>
<reference evidence="2 3" key="1">
    <citation type="journal article" date="2019" name="Nat. Ecol. Evol.">
        <title>Megaphylogeny resolves global patterns of mushroom evolution.</title>
        <authorList>
            <person name="Varga T."/>
            <person name="Krizsan K."/>
            <person name="Foldi C."/>
            <person name="Dima B."/>
            <person name="Sanchez-Garcia M."/>
            <person name="Sanchez-Ramirez S."/>
            <person name="Szollosi G.J."/>
            <person name="Szarkandi J.G."/>
            <person name="Papp V."/>
            <person name="Albert L."/>
            <person name="Andreopoulos W."/>
            <person name="Angelini C."/>
            <person name="Antonin V."/>
            <person name="Barry K.W."/>
            <person name="Bougher N.L."/>
            <person name="Buchanan P."/>
            <person name="Buyck B."/>
            <person name="Bense V."/>
            <person name="Catcheside P."/>
            <person name="Chovatia M."/>
            <person name="Cooper J."/>
            <person name="Damon W."/>
            <person name="Desjardin D."/>
            <person name="Finy P."/>
            <person name="Geml J."/>
            <person name="Haridas S."/>
            <person name="Hughes K."/>
            <person name="Justo A."/>
            <person name="Karasinski D."/>
            <person name="Kautmanova I."/>
            <person name="Kiss B."/>
            <person name="Kocsube S."/>
            <person name="Kotiranta H."/>
            <person name="LaButti K.M."/>
            <person name="Lechner B.E."/>
            <person name="Liimatainen K."/>
            <person name="Lipzen A."/>
            <person name="Lukacs Z."/>
            <person name="Mihaltcheva S."/>
            <person name="Morgado L.N."/>
            <person name="Niskanen T."/>
            <person name="Noordeloos M.E."/>
            <person name="Ohm R.A."/>
            <person name="Ortiz-Santana B."/>
            <person name="Ovrebo C."/>
            <person name="Racz N."/>
            <person name="Riley R."/>
            <person name="Savchenko A."/>
            <person name="Shiryaev A."/>
            <person name="Soop K."/>
            <person name="Spirin V."/>
            <person name="Szebenyi C."/>
            <person name="Tomsovsky M."/>
            <person name="Tulloss R.E."/>
            <person name="Uehling J."/>
            <person name="Grigoriev I.V."/>
            <person name="Vagvolgyi C."/>
            <person name="Papp T."/>
            <person name="Martin F.M."/>
            <person name="Miettinen O."/>
            <person name="Hibbett D.S."/>
            <person name="Nagy L.G."/>
        </authorList>
    </citation>
    <scope>NUCLEOTIDE SEQUENCE [LARGE SCALE GENOMIC DNA]</scope>
    <source>
        <strain evidence="2 3">CBS 962.96</strain>
    </source>
</reference>
<feature type="domain" description="NACHT" evidence="1">
    <location>
        <begin position="217"/>
        <end position="340"/>
    </location>
</feature>
<protein>
    <submittedName>
        <fullName evidence="2">TPR-like protein</fullName>
    </submittedName>
</protein>
<keyword evidence="3" id="KW-1185">Reference proteome</keyword>
<dbReference type="PANTHER" id="PTHR47691">
    <property type="entry name" value="REGULATOR-RELATED"/>
    <property type="match status" value="1"/>
</dbReference>
<dbReference type="Proteomes" id="UP000297245">
    <property type="component" value="Unassembled WGS sequence"/>
</dbReference>
<dbReference type="InterPro" id="IPR027417">
    <property type="entry name" value="P-loop_NTPase"/>
</dbReference>
<dbReference type="SUPFAM" id="SSF52540">
    <property type="entry name" value="P-loop containing nucleoside triphosphate hydrolases"/>
    <property type="match status" value="1"/>
</dbReference>